<accession>A0A1F4XU92</accession>
<keyword evidence="1" id="KW-0472">Membrane</keyword>
<dbReference type="AlphaFoldDB" id="A0A1F4XU92"/>
<dbReference type="InterPro" id="IPR007211">
    <property type="entry name" value="DUF378"/>
</dbReference>
<evidence type="ECO:0000313" key="2">
    <source>
        <dbReference type="EMBL" id="OGC85269.1"/>
    </source>
</evidence>
<keyword evidence="1" id="KW-0812">Transmembrane</keyword>
<dbReference type="EMBL" id="MEWW01000001">
    <property type="protein sequence ID" value="OGC85269.1"/>
    <property type="molecule type" value="Genomic_DNA"/>
</dbReference>
<keyword evidence="1" id="KW-1133">Transmembrane helix</keyword>
<evidence type="ECO:0000313" key="3">
    <source>
        <dbReference type="Proteomes" id="UP000178091"/>
    </source>
</evidence>
<sequence length="67" mass="7163">MPSLNMVAWILVIVGALNWGLVGLGDFAGSSWNVVNMLLGTWPQVESLVYVLVGASGAWMLVNKGKM</sequence>
<dbReference type="PANTHER" id="PTHR37304:SF1">
    <property type="entry name" value="MEMBRANE PROTEIN"/>
    <property type="match status" value="1"/>
</dbReference>
<feature type="transmembrane region" description="Helical" evidence="1">
    <location>
        <begin position="7"/>
        <end position="25"/>
    </location>
</feature>
<evidence type="ECO:0000256" key="1">
    <source>
        <dbReference type="SAM" id="Phobius"/>
    </source>
</evidence>
<evidence type="ECO:0008006" key="4">
    <source>
        <dbReference type="Google" id="ProtNLM"/>
    </source>
</evidence>
<feature type="transmembrane region" description="Helical" evidence="1">
    <location>
        <begin position="45"/>
        <end position="62"/>
    </location>
</feature>
<dbReference type="Pfam" id="PF04070">
    <property type="entry name" value="DUF378"/>
    <property type="match status" value="1"/>
</dbReference>
<dbReference type="PANTHER" id="PTHR37304">
    <property type="entry name" value="MEMBRANE PROTEIN-RELATED"/>
    <property type="match status" value="1"/>
</dbReference>
<gene>
    <name evidence="2" type="ORF">A3F55_00695</name>
</gene>
<dbReference type="Proteomes" id="UP000178091">
    <property type="component" value="Unassembled WGS sequence"/>
</dbReference>
<reference evidence="2 3" key="1">
    <citation type="journal article" date="2016" name="Nat. Commun.">
        <title>Thousands of microbial genomes shed light on interconnected biogeochemical processes in an aquifer system.</title>
        <authorList>
            <person name="Anantharaman K."/>
            <person name="Brown C.T."/>
            <person name="Hug L.A."/>
            <person name="Sharon I."/>
            <person name="Castelle C.J."/>
            <person name="Probst A.J."/>
            <person name="Thomas B.C."/>
            <person name="Singh A."/>
            <person name="Wilkins M.J."/>
            <person name="Karaoz U."/>
            <person name="Brodie E.L."/>
            <person name="Williams K.H."/>
            <person name="Hubbard S.S."/>
            <person name="Banfield J.F."/>
        </authorList>
    </citation>
    <scope>NUCLEOTIDE SEQUENCE [LARGE SCALE GENOMIC DNA]</scope>
</reference>
<comment type="caution">
    <text evidence="2">The sequence shown here is derived from an EMBL/GenBank/DDBJ whole genome shotgun (WGS) entry which is preliminary data.</text>
</comment>
<proteinExistence type="predicted"/>
<name>A0A1F4XU92_9BACT</name>
<organism evidence="2 3">
    <name type="scientific">Candidatus Adlerbacteria bacterium RIFCSPHIGHO2_12_FULL_53_18</name>
    <dbReference type="NCBI Taxonomy" id="1797242"/>
    <lineage>
        <taxon>Bacteria</taxon>
        <taxon>Candidatus Adleribacteriota</taxon>
    </lineage>
</organism>
<protein>
    <recommendedName>
        <fullName evidence="4">DUF378 domain-containing protein</fullName>
    </recommendedName>
</protein>